<comment type="caution">
    <text evidence="6">The sequence shown here is derived from an EMBL/GenBank/DDBJ whole genome shotgun (WGS) entry which is preliminary data.</text>
</comment>
<evidence type="ECO:0000256" key="4">
    <source>
        <dbReference type="SAM" id="SignalP"/>
    </source>
</evidence>
<dbReference type="SUPFAM" id="SSF56176">
    <property type="entry name" value="FAD-binding/transporter-associated domain-like"/>
    <property type="match status" value="1"/>
</dbReference>
<evidence type="ECO:0000256" key="3">
    <source>
        <dbReference type="ARBA" id="ARBA00023180"/>
    </source>
</evidence>
<dbReference type="InterPro" id="IPR036318">
    <property type="entry name" value="FAD-bd_PCMH-like_sf"/>
</dbReference>
<keyword evidence="3" id="KW-0325">Glycoprotein</keyword>
<dbReference type="Gene3D" id="3.30.43.10">
    <property type="entry name" value="Uridine Diphospho-n-acetylenolpyruvylglucosamine Reductase, domain 2"/>
    <property type="match status" value="1"/>
</dbReference>
<dbReference type="PANTHER" id="PTHR32448">
    <property type="entry name" value="OS08G0158400 PROTEIN"/>
    <property type="match status" value="1"/>
</dbReference>
<dbReference type="GO" id="GO:0071949">
    <property type="term" value="F:FAD binding"/>
    <property type="evidence" value="ECO:0007669"/>
    <property type="project" value="InterPro"/>
</dbReference>
<dbReference type="Proteomes" id="UP001212841">
    <property type="component" value="Unassembled WGS sequence"/>
</dbReference>
<dbReference type="EMBL" id="JADGJD010000196">
    <property type="protein sequence ID" value="KAJ3053595.1"/>
    <property type="molecule type" value="Genomic_DNA"/>
</dbReference>
<dbReference type="InterPro" id="IPR016169">
    <property type="entry name" value="FAD-bd_PCMH_sub2"/>
</dbReference>
<comment type="similarity">
    <text evidence="1">Belongs to the oxygen-dependent FAD-linked oxidoreductase family.</text>
</comment>
<dbReference type="InterPro" id="IPR012951">
    <property type="entry name" value="BBE"/>
</dbReference>
<organism evidence="6 7">
    <name type="scientific">Rhizophlyctis rosea</name>
    <dbReference type="NCBI Taxonomy" id="64517"/>
    <lineage>
        <taxon>Eukaryota</taxon>
        <taxon>Fungi</taxon>
        <taxon>Fungi incertae sedis</taxon>
        <taxon>Chytridiomycota</taxon>
        <taxon>Chytridiomycota incertae sedis</taxon>
        <taxon>Chytridiomycetes</taxon>
        <taxon>Rhizophlyctidales</taxon>
        <taxon>Rhizophlyctidaceae</taxon>
        <taxon>Rhizophlyctis</taxon>
    </lineage>
</organism>
<evidence type="ECO:0000256" key="1">
    <source>
        <dbReference type="ARBA" id="ARBA00005466"/>
    </source>
</evidence>
<dbReference type="Gene3D" id="3.40.462.20">
    <property type="match status" value="1"/>
</dbReference>
<feature type="signal peptide" evidence="4">
    <location>
        <begin position="1"/>
        <end position="21"/>
    </location>
</feature>
<dbReference type="AlphaFoldDB" id="A0AAD5X637"/>
<dbReference type="InterPro" id="IPR006094">
    <property type="entry name" value="Oxid_FAD_bind_N"/>
</dbReference>
<dbReference type="Pfam" id="PF01565">
    <property type="entry name" value="FAD_binding_4"/>
    <property type="match status" value="1"/>
</dbReference>
<keyword evidence="2 4" id="KW-0732">Signal</keyword>
<sequence>MMNAWLPSFFVLLLWTNVCWAVATGPNNSTNSVRLVRCLKAIPVPANDAHSDKPHLVLPADALYPDEKQGFQLRVPRFPYAIYYPRTPANVQSAVNCARTNKVPIVPRGGGHSYEALSSLTNGLVIDVLHMDQVRSISQVDSNNAIATVRAGIRLGYLYTELWKRGEWTFNAGTCPNVGLAGHISSGGWGLNGRKYALAADRVESMRVVLANGSIVTADAKTNSDLFWALRGGGAGSFGIIVEFKLKVFKMPVSSMVAIEWNQADIPYVMDRWLKWGAQAPRELSLQLWTDKDWASFQTRGHYLGPLSKLRALLNESQLLVNATRVVTTDKCNGLGTRLFAWGDYTCSDYNQLLPGGRDTNEGKFKSGYLSKPLPLAGYKTIQHYLKIAPVGSSFQFKVYGSNSAMTDYADTALPFPNRQNTLAHMEFFTPVKATDPLDHPNYKWLNDFYNAIKPYANGRAYQGYADLFLGEPEVYGKAYWGPNFARLIRIKNKYDKNNGEMLGGPFDVRKTDGVSEENVTVSALQPQKSAAKQRDVTTGEYLQIIKESMSDLPFKQWTIEAHVAAVVNSATLPIDATALRGALEVAFSDVHRDDSRLGHARNKAKALAKAVSAAFASGVIMDQLESLEQACRTVVLNDLAVSHLRNNCYDSLISSTGGRKRKRNGTVPEDKGKRTKIEMKEAVVGEREEVEEREGGEEPASEAACLIQDANADDEVEVPIANEKFSVVPHQPPVSSCASSLSPTTTLKGVWQVINRPKVEVFARIAQHLPQSTSDIIDLRSNCRTLYDLPIDIQDEYADYMALTYDERVSDVQRRFLADVFDTERSNAEWVEVVATMQLPDDDQLKQLARIIRQTLPAFIKAFSLGSSNPLVQTSTLECSLLNTYIHPIIAATLWEICKIDYTYGDIPDRLFDRKKADGVGKMINADKYPLVYVEGSRIEPREGKEESDAEKVAGMMVRVQERILKGLVKGRRRVPGEVATFGVQCVGMQLRFLMLDYHGEPFL</sequence>
<feature type="chain" id="PRO_5041899238" description="FAD-binding PCMH-type domain-containing protein" evidence="4">
    <location>
        <begin position="22"/>
        <end position="1005"/>
    </location>
</feature>
<protein>
    <recommendedName>
        <fullName evidence="5">FAD-binding PCMH-type domain-containing protein</fullName>
    </recommendedName>
</protein>
<dbReference type="InterPro" id="IPR016167">
    <property type="entry name" value="FAD-bd_PCMH_sub1"/>
</dbReference>
<dbReference type="Gene3D" id="3.30.465.10">
    <property type="match status" value="1"/>
</dbReference>
<evidence type="ECO:0000313" key="6">
    <source>
        <dbReference type="EMBL" id="KAJ3053595.1"/>
    </source>
</evidence>
<feature type="domain" description="FAD-binding PCMH-type" evidence="5">
    <location>
        <begin position="75"/>
        <end position="251"/>
    </location>
</feature>
<reference evidence="6" key="1">
    <citation type="submission" date="2020-05" db="EMBL/GenBank/DDBJ databases">
        <title>Phylogenomic resolution of chytrid fungi.</title>
        <authorList>
            <person name="Stajich J.E."/>
            <person name="Amses K."/>
            <person name="Simmons R."/>
            <person name="Seto K."/>
            <person name="Myers J."/>
            <person name="Bonds A."/>
            <person name="Quandt C.A."/>
            <person name="Barry K."/>
            <person name="Liu P."/>
            <person name="Grigoriev I."/>
            <person name="Longcore J.E."/>
            <person name="James T.Y."/>
        </authorList>
    </citation>
    <scope>NUCLEOTIDE SEQUENCE</scope>
    <source>
        <strain evidence="6">JEL0318</strain>
    </source>
</reference>
<dbReference type="PROSITE" id="PS51387">
    <property type="entry name" value="FAD_PCMH"/>
    <property type="match status" value="1"/>
</dbReference>
<proteinExistence type="inferred from homology"/>
<accession>A0AAD5X637</accession>
<evidence type="ECO:0000256" key="2">
    <source>
        <dbReference type="ARBA" id="ARBA00022729"/>
    </source>
</evidence>
<dbReference type="Pfam" id="PF08031">
    <property type="entry name" value="BBE"/>
    <property type="match status" value="1"/>
</dbReference>
<keyword evidence="7" id="KW-1185">Reference proteome</keyword>
<dbReference type="GO" id="GO:0016491">
    <property type="term" value="F:oxidoreductase activity"/>
    <property type="evidence" value="ECO:0007669"/>
    <property type="project" value="InterPro"/>
</dbReference>
<name>A0AAD5X637_9FUNG</name>
<dbReference type="InterPro" id="IPR016166">
    <property type="entry name" value="FAD-bd_PCMH"/>
</dbReference>
<evidence type="ECO:0000259" key="5">
    <source>
        <dbReference type="PROSITE" id="PS51387"/>
    </source>
</evidence>
<evidence type="ECO:0000313" key="7">
    <source>
        <dbReference type="Proteomes" id="UP001212841"/>
    </source>
</evidence>
<gene>
    <name evidence="6" type="ORF">HK097_003889</name>
</gene>